<reference evidence="2" key="1">
    <citation type="submission" date="2021-12" db="EMBL/GenBank/DDBJ databases">
        <authorList>
            <person name="Zaccaron A."/>
            <person name="Stergiopoulos I."/>
        </authorList>
    </citation>
    <scope>NUCLEOTIDE SEQUENCE</scope>
    <source>
        <strain evidence="2">Race5_Kim</strain>
    </source>
</reference>
<protein>
    <recommendedName>
        <fullName evidence="1">Cryptic loci regulator 2 N-terminal domain-containing protein</fullName>
    </recommendedName>
</protein>
<dbReference type="EMBL" id="CP090173">
    <property type="protein sequence ID" value="UJO23370.1"/>
    <property type="molecule type" value="Genomic_DNA"/>
</dbReference>
<sequence>MSPDYERKNNVYILAIGPESDGTYVAARKTEGWTRNDTRIERAIGKLWMQDRLKEGLTTQADISKSIAKKGLQAPTIKYELTRLPPGYSAFQRPQVQPNGTTRPQVGVFGHPNGHFTSINDFYVHFKHLTDCVKENDDRSMAFGGSGGENSLIVD</sequence>
<proteinExistence type="predicted"/>
<dbReference type="Proteomes" id="UP000756132">
    <property type="component" value="Chromosome 11"/>
</dbReference>
<dbReference type="KEGG" id="ffu:CLAFUR5_12655"/>
<evidence type="ECO:0000313" key="2">
    <source>
        <dbReference type="EMBL" id="UJO23370.1"/>
    </source>
</evidence>
<reference evidence="2" key="2">
    <citation type="journal article" date="2022" name="Microb. Genom.">
        <title>A chromosome-scale genome assembly of the tomato pathogen Cladosporium fulvum reveals a compartmentalized genome architecture and the presence of a dispensable chromosome.</title>
        <authorList>
            <person name="Zaccaron A.Z."/>
            <person name="Chen L.H."/>
            <person name="Samaras A."/>
            <person name="Stergiopoulos I."/>
        </authorList>
    </citation>
    <scope>NUCLEOTIDE SEQUENCE</scope>
    <source>
        <strain evidence="2">Race5_Kim</strain>
    </source>
</reference>
<evidence type="ECO:0000313" key="3">
    <source>
        <dbReference type="Proteomes" id="UP000756132"/>
    </source>
</evidence>
<evidence type="ECO:0000259" key="1">
    <source>
        <dbReference type="Pfam" id="PF16761"/>
    </source>
</evidence>
<dbReference type="Pfam" id="PF16761">
    <property type="entry name" value="Clr2_transil"/>
    <property type="match status" value="1"/>
</dbReference>
<dbReference type="GeneID" id="71992533"/>
<accession>A0A9Q8PJ03</accession>
<gene>
    <name evidence="2" type="ORF">CLAFUR5_12655</name>
</gene>
<keyword evidence="3" id="KW-1185">Reference proteome</keyword>
<feature type="domain" description="Cryptic loci regulator 2 N-terminal" evidence="1">
    <location>
        <begin position="79"/>
        <end position="133"/>
    </location>
</feature>
<name>A0A9Q8PJ03_PASFU</name>
<organism evidence="2 3">
    <name type="scientific">Passalora fulva</name>
    <name type="common">Tomato leaf mold</name>
    <name type="synonym">Cladosporium fulvum</name>
    <dbReference type="NCBI Taxonomy" id="5499"/>
    <lineage>
        <taxon>Eukaryota</taxon>
        <taxon>Fungi</taxon>
        <taxon>Dikarya</taxon>
        <taxon>Ascomycota</taxon>
        <taxon>Pezizomycotina</taxon>
        <taxon>Dothideomycetes</taxon>
        <taxon>Dothideomycetidae</taxon>
        <taxon>Mycosphaerellales</taxon>
        <taxon>Mycosphaerellaceae</taxon>
        <taxon>Fulvia</taxon>
    </lineage>
</organism>
<dbReference type="RefSeq" id="XP_047767736.1">
    <property type="nucleotide sequence ID" value="XM_047911803.1"/>
</dbReference>
<dbReference type="InterPro" id="IPR031915">
    <property type="entry name" value="Clr2_N"/>
</dbReference>
<dbReference type="AlphaFoldDB" id="A0A9Q8PJ03"/>